<dbReference type="RefSeq" id="WP_153189238.1">
    <property type="nucleotide sequence ID" value="NZ_QFFZ01000092.1"/>
</dbReference>
<dbReference type="Proteomes" id="UP000297597">
    <property type="component" value="Unassembled WGS sequence"/>
</dbReference>
<protein>
    <submittedName>
        <fullName evidence="1">Uncharacterized protein</fullName>
    </submittedName>
</protein>
<keyword evidence="2" id="KW-1185">Reference proteome</keyword>
<comment type="caution">
    <text evidence="1">The sequence shown here is derived from an EMBL/GenBank/DDBJ whole genome shotgun (WGS) entry which is preliminary data.</text>
</comment>
<accession>A0A4Y7RBT2</accession>
<organism evidence="1 2">
    <name type="scientific">Pelotomaculum propionicicum</name>
    <dbReference type="NCBI Taxonomy" id="258475"/>
    <lineage>
        <taxon>Bacteria</taxon>
        <taxon>Bacillati</taxon>
        <taxon>Bacillota</taxon>
        <taxon>Clostridia</taxon>
        <taxon>Eubacteriales</taxon>
        <taxon>Desulfotomaculaceae</taxon>
        <taxon>Pelotomaculum</taxon>
    </lineage>
</organism>
<dbReference type="OrthoDB" id="7052457at2"/>
<evidence type="ECO:0000313" key="1">
    <source>
        <dbReference type="EMBL" id="TEB06444.1"/>
    </source>
</evidence>
<gene>
    <name evidence="1" type="ORF">Pmgp_03724</name>
</gene>
<name>A0A4Y7RBT2_9FIRM</name>
<sequence>MKATDEFSEYYNELLDGTYDCVDRIVINGYYPMLHTGGGFRSWWRLLTGSDEQLDDTHLMRIAGRFSRRLRHWAEHN</sequence>
<proteinExistence type="predicted"/>
<reference evidence="1 2" key="1">
    <citation type="journal article" date="2018" name="Environ. Microbiol.">
        <title>Novel energy conservation strategies and behaviour of Pelotomaculum schinkii driving syntrophic propionate catabolism.</title>
        <authorList>
            <person name="Hidalgo-Ahumada C.A.P."/>
            <person name="Nobu M.K."/>
            <person name="Narihiro T."/>
            <person name="Tamaki H."/>
            <person name="Liu W.T."/>
            <person name="Kamagata Y."/>
            <person name="Stams A.J.M."/>
            <person name="Imachi H."/>
            <person name="Sousa D.Z."/>
        </authorList>
    </citation>
    <scope>NUCLEOTIDE SEQUENCE [LARGE SCALE GENOMIC DNA]</scope>
    <source>
        <strain evidence="1 2">MGP</strain>
    </source>
</reference>
<evidence type="ECO:0000313" key="2">
    <source>
        <dbReference type="Proteomes" id="UP000297597"/>
    </source>
</evidence>
<dbReference type="AlphaFoldDB" id="A0A4Y7RBT2"/>
<dbReference type="EMBL" id="QFFZ01000092">
    <property type="protein sequence ID" value="TEB06444.1"/>
    <property type="molecule type" value="Genomic_DNA"/>
</dbReference>